<proteinExistence type="predicted"/>
<keyword evidence="1" id="KW-1133">Transmembrane helix</keyword>
<sequence>MLLWMGVLLGAGLCAAAWRSRSRFSLYFGLVILLTIAVYAVGWFQVAPLLPAAGLAIAWFIESRIRRKNTA</sequence>
<dbReference type="AlphaFoldDB" id="A0A2P8H9R1"/>
<name>A0A2P8H9R1_9BACI</name>
<evidence type="ECO:0000256" key="1">
    <source>
        <dbReference type="SAM" id="Phobius"/>
    </source>
</evidence>
<evidence type="ECO:0000313" key="2">
    <source>
        <dbReference type="EMBL" id="PSL42976.1"/>
    </source>
</evidence>
<protein>
    <submittedName>
        <fullName evidence="2">Uncharacterized protein</fullName>
    </submittedName>
</protein>
<feature type="transmembrane region" description="Helical" evidence="1">
    <location>
        <begin position="27"/>
        <end position="60"/>
    </location>
</feature>
<reference evidence="2 3" key="1">
    <citation type="submission" date="2018-03" db="EMBL/GenBank/DDBJ databases">
        <title>Genomic Encyclopedia of Type Strains, Phase III (KMG-III): the genomes of soil and plant-associated and newly described type strains.</title>
        <authorList>
            <person name="Whitman W."/>
        </authorList>
    </citation>
    <scope>NUCLEOTIDE SEQUENCE [LARGE SCALE GENOMIC DNA]</scope>
    <source>
        <strain evidence="2 3">CGMCC 1.07653</strain>
    </source>
</reference>
<dbReference type="Proteomes" id="UP000242310">
    <property type="component" value="Unassembled WGS sequence"/>
</dbReference>
<evidence type="ECO:0000313" key="3">
    <source>
        <dbReference type="Proteomes" id="UP000242310"/>
    </source>
</evidence>
<accession>A0A2P8H9R1</accession>
<organism evidence="2 3">
    <name type="scientific">Salsuginibacillus halophilus</name>
    <dbReference type="NCBI Taxonomy" id="517424"/>
    <lineage>
        <taxon>Bacteria</taxon>
        <taxon>Bacillati</taxon>
        <taxon>Bacillota</taxon>
        <taxon>Bacilli</taxon>
        <taxon>Bacillales</taxon>
        <taxon>Bacillaceae</taxon>
        <taxon>Salsuginibacillus</taxon>
    </lineage>
</organism>
<dbReference type="RefSeq" id="WP_106589512.1">
    <property type="nucleotide sequence ID" value="NZ_PYAV01000012.1"/>
</dbReference>
<keyword evidence="1" id="KW-0472">Membrane</keyword>
<keyword evidence="1" id="KW-0812">Transmembrane</keyword>
<comment type="caution">
    <text evidence="2">The sequence shown here is derived from an EMBL/GenBank/DDBJ whole genome shotgun (WGS) entry which is preliminary data.</text>
</comment>
<keyword evidence="3" id="KW-1185">Reference proteome</keyword>
<dbReference type="EMBL" id="PYAV01000012">
    <property type="protein sequence ID" value="PSL42976.1"/>
    <property type="molecule type" value="Genomic_DNA"/>
</dbReference>
<gene>
    <name evidence="2" type="ORF">B0H94_11259</name>
</gene>